<accession>A0A6G1E336</accession>
<feature type="signal peptide" evidence="1">
    <location>
        <begin position="1"/>
        <end position="21"/>
    </location>
</feature>
<dbReference type="InterPro" id="IPR053283">
    <property type="entry name" value="TUNICAMYCIN_INDUCED_1"/>
</dbReference>
<dbReference type="EMBL" id="SPHZ02000005">
    <property type="protein sequence ID" value="KAF0919198.1"/>
    <property type="molecule type" value="Genomic_DNA"/>
</dbReference>
<evidence type="ECO:0000256" key="1">
    <source>
        <dbReference type="SAM" id="SignalP"/>
    </source>
</evidence>
<reference evidence="2 3" key="1">
    <citation type="submission" date="2019-11" db="EMBL/GenBank/DDBJ databases">
        <title>Whole genome sequence of Oryza granulata.</title>
        <authorList>
            <person name="Li W."/>
        </authorList>
    </citation>
    <scope>NUCLEOTIDE SEQUENCE [LARGE SCALE GENOMIC DNA]</scope>
    <source>
        <strain evidence="3">cv. Menghai</strain>
        <tissue evidence="2">Leaf</tissue>
    </source>
</reference>
<evidence type="ECO:0008006" key="4">
    <source>
        <dbReference type="Google" id="ProtNLM"/>
    </source>
</evidence>
<organism evidence="2 3">
    <name type="scientific">Oryza meyeriana var. granulata</name>
    <dbReference type="NCBI Taxonomy" id="110450"/>
    <lineage>
        <taxon>Eukaryota</taxon>
        <taxon>Viridiplantae</taxon>
        <taxon>Streptophyta</taxon>
        <taxon>Embryophyta</taxon>
        <taxon>Tracheophyta</taxon>
        <taxon>Spermatophyta</taxon>
        <taxon>Magnoliopsida</taxon>
        <taxon>Liliopsida</taxon>
        <taxon>Poales</taxon>
        <taxon>Poaceae</taxon>
        <taxon>BOP clade</taxon>
        <taxon>Oryzoideae</taxon>
        <taxon>Oryzeae</taxon>
        <taxon>Oryzinae</taxon>
        <taxon>Oryza</taxon>
        <taxon>Oryza meyeriana</taxon>
    </lineage>
</organism>
<dbReference type="PANTHER" id="PTHR34454">
    <property type="entry name" value="TUNICAMYCIN INDUCED PROTEIN"/>
    <property type="match status" value="1"/>
</dbReference>
<dbReference type="PANTHER" id="PTHR34454:SF2">
    <property type="entry name" value="PROTEIN TUNICAMYCIN INDUCED 1"/>
    <property type="match status" value="1"/>
</dbReference>
<evidence type="ECO:0000313" key="2">
    <source>
        <dbReference type="EMBL" id="KAF0919198.1"/>
    </source>
</evidence>
<evidence type="ECO:0000313" key="3">
    <source>
        <dbReference type="Proteomes" id="UP000479710"/>
    </source>
</evidence>
<comment type="caution">
    <text evidence="2">The sequence shown here is derived from an EMBL/GenBank/DDBJ whole genome shotgun (WGS) entry which is preliminary data.</text>
</comment>
<name>A0A6G1E336_9ORYZ</name>
<dbReference type="Proteomes" id="UP000479710">
    <property type="component" value="Unassembled WGS sequence"/>
</dbReference>
<keyword evidence="3" id="KW-1185">Reference proteome</keyword>
<gene>
    <name evidence="2" type="ORF">E2562_028481</name>
</gene>
<dbReference type="OrthoDB" id="513870at2759"/>
<sequence>MAARARWRLLALPLALLLALGSSPGLMRQASAVARPPVPKAISDLREAIVKGLGFQSEELKVSGFDVRDALVGQAVAYEFDIEVGRKVVPVRLLEDVNRWDFVDLPIFRSQADADDTALAEIRRGKRGKGTFDPTLPPFQLAGPMELWIQDGDDVRLALPHDVEAGTLKKVVLSDGAVVTVKGAKAVSLRLPLELPLPLNRTTYKGRLSSLLSIAQALRGAARSNQKPLLSLRIEGPTSLSSTPSMSPNDKLKLKRLAPGQVELSSRAIPAVTDDEDGSHSTGLWPLLSLNGSDGSLQGFEELLASVLGKKAGQKGTFKLLKARASAQTYVKMGFLVEKRIAEGEVNWSNFPEWKTKPKKLRAHYEVLARVEGGQVIPERIAQVQPFEADETMSESMLTGNVSMSKTEVVHPPPVYFTL</sequence>
<proteinExistence type="predicted"/>
<keyword evidence="1" id="KW-0732">Signal</keyword>
<feature type="chain" id="PRO_5026218534" description="Tunicamycin induced 1" evidence="1">
    <location>
        <begin position="22"/>
        <end position="419"/>
    </location>
</feature>
<dbReference type="AlphaFoldDB" id="A0A6G1E336"/>
<protein>
    <recommendedName>
        <fullName evidence="4">Tunicamycin induced 1</fullName>
    </recommendedName>
</protein>